<keyword evidence="4" id="KW-1185">Reference proteome</keyword>
<dbReference type="InterPro" id="IPR013762">
    <property type="entry name" value="Integrase-like_cat_sf"/>
</dbReference>
<gene>
    <name evidence="3" type="ORF">CJF24_20970</name>
</gene>
<name>A0ABY3MFZ8_AERVE</name>
<dbReference type="CDD" id="cd00397">
    <property type="entry name" value="DNA_BRE_C"/>
    <property type="match status" value="1"/>
</dbReference>
<keyword evidence="1" id="KW-0233">DNA recombination</keyword>
<feature type="domain" description="Tyr recombinase" evidence="2">
    <location>
        <begin position="312"/>
        <end position="508"/>
    </location>
</feature>
<dbReference type="EMBL" id="NQMC01000106">
    <property type="protein sequence ID" value="TYD40259.1"/>
    <property type="molecule type" value="Genomic_DNA"/>
</dbReference>
<dbReference type="Proteomes" id="UP000323129">
    <property type="component" value="Unassembled WGS sequence"/>
</dbReference>
<dbReference type="SUPFAM" id="SSF56349">
    <property type="entry name" value="DNA breaking-rejoining enzymes"/>
    <property type="match status" value="1"/>
</dbReference>
<evidence type="ECO:0000313" key="4">
    <source>
        <dbReference type="Proteomes" id="UP000323129"/>
    </source>
</evidence>
<protein>
    <recommendedName>
        <fullName evidence="2">Tyr recombinase domain-containing protein</fullName>
    </recommendedName>
</protein>
<dbReference type="PROSITE" id="PS51898">
    <property type="entry name" value="TYR_RECOMBINASE"/>
    <property type="match status" value="1"/>
</dbReference>
<accession>A0ABY3MFZ8</accession>
<organism evidence="3 4">
    <name type="scientific">Aeromonas veronii</name>
    <dbReference type="NCBI Taxonomy" id="654"/>
    <lineage>
        <taxon>Bacteria</taxon>
        <taxon>Pseudomonadati</taxon>
        <taxon>Pseudomonadota</taxon>
        <taxon>Gammaproteobacteria</taxon>
        <taxon>Aeromonadales</taxon>
        <taxon>Aeromonadaceae</taxon>
        <taxon>Aeromonas</taxon>
    </lineage>
</organism>
<evidence type="ECO:0000313" key="3">
    <source>
        <dbReference type="EMBL" id="TYD40259.1"/>
    </source>
</evidence>
<reference evidence="3 4" key="1">
    <citation type="submission" date="2017-08" db="EMBL/GenBank/DDBJ databases">
        <title>Aeromonas veronii bv sobria strain NS22 whole genome sequencing.</title>
        <authorList>
            <person name="Katharios P."/>
            <person name="Ha V.Q."/>
            <person name="Smyrli M."/>
        </authorList>
    </citation>
    <scope>NUCLEOTIDE SEQUENCE [LARGE SCALE GENOMIC DNA]</scope>
    <source>
        <strain evidence="3 4">NS22</strain>
    </source>
</reference>
<evidence type="ECO:0000259" key="2">
    <source>
        <dbReference type="PROSITE" id="PS51898"/>
    </source>
</evidence>
<dbReference type="InterPro" id="IPR011010">
    <property type="entry name" value="DNA_brk_join_enz"/>
</dbReference>
<dbReference type="Gene3D" id="1.10.443.10">
    <property type="entry name" value="Intergrase catalytic core"/>
    <property type="match status" value="1"/>
</dbReference>
<sequence length="525" mass="57897">MGGICLLKMEEKNWRGSYVDSLIMTSLTAINPAKSRLQRVSRIAVDVTTRGNTGKSFVRLRCRYGRLDGQVLAGEAWSVSITIPTDEDINSFRQFVKQKVSPVIKAFGSTITDKWQAYELLERLMLQRGYGEARAIAVIRECEQRSAQRGYVTPETTADFLHMVNEAVTPWGGPIVEAPQVSQVPSNASASEASSEKQGMTIDECYSRFVELKRGDWETSTRGAYGTSQRRLQALGLASVLVADLKRSQLDTVRQTMIDDGLKAGSINLLFRHLKQALADVEAAYGEDEGFDWTRPLKNLSNFKALKDDADKVDRAWPVEAIQEVAAKLAEKATGPRVNEANRAKRWGSYWQLWLSLATGGRKAEMEAVKVSDIVRDDDSDRYGIHIRGTKTQNADRLVPLVNGLNGFNLSAFLGYVETLDGPDALVCGGSSLDNLSKRERASYKMGNGEGLTIHGLRHTAATTLCALGLEPALLSQFMGHAAANQEGAEVTLRYITGALDARRHEWLKLHEAIEPLVKASRSSD</sequence>
<dbReference type="InterPro" id="IPR002104">
    <property type="entry name" value="Integrase_catalytic"/>
</dbReference>
<evidence type="ECO:0000256" key="1">
    <source>
        <dbReference type="ARBA" id="ARBA00023172"/>
    </source>
</evidence>
<comment type="caution">
    <text evidence="3">The sequence shown here is derived from an EMBL/GenBank/DDBJ whole genome shotgun (WGS) entry which is preliminary data.</text>
</comment>
<proteinExistence type="predicted"/>